<dbReference type="Proteomes" id="UP001516662">
    <property type="component" value="Unassembled WGS sequence"/>
</dbReference>
<dbReference type="Pfam" id="PF00149">
    <property type="entry name" value="Metallophos"/>
    <property type="match status" value="1"/>
</dbReference>
<name>A0ABR9QEG6_9BACI</name>
<dbReference type="InterPro" id="IPR008334">
    <property type="entry name" value="5'-Nucleotdase_C"/>
</dbReference>
<dbReference type="Gene3D" id="3.60.21.10">
    <property type="match status" value="1"/>
</dbReference>
<evidence type="ECO:0000313" key="3">
    <source>
        <dbReference type="EMBL" id="MBE4906853.1"/>
    </source>
</evidence>
<evidence type="ECO:0000313" key="4">
    <source>
        <dbReference type="Proteomes" id="UP001516662"/>
    </source>
</evidence>
<proteinExistence type="predicted"/>
<dbReference type="SUPFAM" id="SSF55816">
    <property type="entry name" value="5'-nucleotidase (syn. UDP-sugar hydrolase), C-terminal domain"/>
    <property type="match status" value="1"/>
</dbReference>
<dbReference type="InterPro" id="IPR035437">
    <property type="entry name" value="SNase_OB-fold_sf"/>
</dbReference>
<dbReference type="InterPro" id="IPR058094">
    <property type="entry name" value="Ig-like_OmpL47-like"/>
</dbReference>
<evidence type="ECO:0000256" key="1">
    <source>
        <dbReference type="ARBA" id="ARBA00022729"/>
    </source>
</evidence>
<dbReference type="NCBIfam" id="NF047446">
    <property type="entry name" value="barrel_OmpL47"/>
    <property type="match status" value="1"/>
</dbReference>
<gene>
    <name evidence="3" type="ORF">IMZ08_02115</name>
</gene>
<dbReference type="PROSITE" id="PS50830">
    <property type="entry name" value="TNASE_3"/>
    <property type="match status" value="1"/>
</dbReference>
<dbReference type="Gene3D" id="2.40.50.90">
    <property type="match status" value="1"/>
</dbReference>
<dbReference type="InterPro" id="IPR036907">
    <property type="entry name" value="5'-Nucleotdase_C_sf"/>
</dbReference>
<dbReference type="InterPro" id="IPR016071">
    <property type="entry name" value="Staphylococal_nuclease_OB-fold"/>
</dbReference>
<dbReference type="InterPro" id="IPR045939">
    <property type="entry name" value="YhcR_N"/>
</dbReference>
<organism evidence="3 4">
    <name type="scientific">Litchfieldia luteola</name>
    <dbReference type="NCBI Taxonomy" id="682179"/>
    <lineage>
        <taxon>Bacteria</taxon>
        <taxon>Bacillati</taxon>
        <taxon>Bacillota</taxon>
        <taxon>Bacilli</taxon>
        <taxon>Bacillales</taxon>
        <taxon>Bacillaceae</taxon>
        <taxon>Litchfieldia</taxon>
    </lineage>
</organism>
<dbReference type="Gene3D" id="3.30.1920.20">
    <property type="match status" value="1"/>
</dbReference>
<dbReference type="PANTHER" id="PTHR11575:SF24">
    <property type="entry name" value="5'-NUCLEOTIDASE"/>
    <property type="match status" value="1"/>
</dbReference>
<dbReference type="EMBL" id="JADCLJ010000006">
    <property type="protein sequence ID" value="MBE4906853.1"/>
    <property type="molecule type" value="Genomic_DNA"/>
</dbReference>
<dbReference type="PANTHER" id="PTHR11575">
    <property type="entry name" value="5'-NUCLEOTIDASE-RELATED"/>
    <property type="match status" value="1"/>
</dbReference>
<dbReference type="PRINTS" id="PR01607">
    <property type="entry name" value="APYRASEFAMLY"/>
</dbReference>
<dbReference type="InterPro" id="IPR006146">
    <property type="entry name" value="5'-Nucleotdase_CS"/>
</dbReference>
<dbReference type="Pfam" id="PF19886">
    <property type="entry name" value="DUF6359"/>
    <property type="match status" value="1"/>
</dbReference>
<comment type="caution">
    <text evidence="3">The sequence shown here is derived from an EMBL/GenBank/DDBJ whole genome shotgun (WGS) entry which is preliminary data.</text>
</comment>
<feature type="domain" description="TNase-like" evidence="2">
    <location>
        <begin position="362"/>
        <end position="504"/>
    </location>
</feature>
<keyword evidence="1" id="KW-0732">Signal</keyword>
<dbReference type="Gene3D" id="3.90.780.10">
    <property type="entry name" value="5'-Nucleotidase, C-terminal domain"/>
    <property type="match status" value="1"/>
</dbReference>
<dbReference type="SMART" id="SM00318">
    <property type="entry name" value="SNc"/>
    <property type="match status" value="1"/>
</dbReference>
<dbReference type="InterPro" id="IPR004843">
    <property type="entry name" value="Calcineurin-like_PHP"/>
</dbReference>
<dbReference type="SUPFAM" id="SSF50199">
    <property type="entry name" value="Staphylococcal nuclease"/>
    <property type="match status" value="1"/>
</dbReference>
<dbReference type="SUPFAM" id="SSF56300">
    <property type="entry name" value="Metallo-dependent phosphatases"/>
    <property type="match status" value="1"/>
</dbReference>
<dbReference type="InterPro" id="IPR006179">
    <property type="entry name" value="5_nucleotidase/apyrase"/>
</dbReference>
<protein>
    <submittedName>
        <fullName evidence="3">5'-nucleotidase C-terminal domain-containing protein</fullName>
    </submittedName>
</protein>
<dbReference type="PROSITE" id="PS00786">
    <property type="entry name" value="5_NUCLEOTIDASE_2"/>
    <property type="match status" value="1"/>
</dbReference>
<dbReference type="RefSeq" id="WP_193534335.1">
    <property type="nucleotide sequence ID" value="NZ_JADCLJ010000006.1"/>
</dbReference>
<reference evidence="3 4" key="1">
    <citation type="submission" date="2020-10" db="EMBL/GenBank/DDBJ databases">
        <title>Bacillus sp. HD4P25, an endophyte from a halophyte.</title>
        <authorList>
            <person name="Sun J.-Q."/>
        </authorList>
    </citation>
    <scope>NUCLEOTIDE SEQUENCE [LARGE SCALE GENOMIC DNA]</scope>
    <source>
        <strain evidence="3 4">YIM 93174</strain>
    </source>
</reference>
<dbReference type="Pfam" id="PF02872">
    <property type="entry name" value="5_nucleotid_C"/>
    <property type="match status" value="1"/>
</dbReference>
<evidence type="ECO:0000259" key="2">
    <source>
        <dbReference type="PROSITE" id="PS50830"/>
    </source>
</evidence>
<accession>A0ABR9QEG6</accession>
<keyword evidence="4" id="KW-1185">Reference proteome</keyword>
<dbReference type="InterPro" id="IPR029052">
    <property type="entry name" value="Metallo-depent_PP-like"/>
</dbReference>
<dbReference type="Pfam" id="PF00565">
    <property type="entry name" value="SNase"/>
    <property type="match status" value="1"/>
</dbReference>
<sequence>MKDRSIKKIFSLLIIFTMVLSFMSPMANMVQAEGEVISVADAIANNSGTATVEGYIVGTVISGTSHNLEGPFTTATNLSLADSPNETDPTKILPVQLPSGAIRSGLNLVDNPGNHHAKIQITGSLSAYFSVPGLRSPTSYSIIEPGKELEPDPQPELTTISEARQKSKGTQVIIQGIVTADNAAIGGGKLSTYIQDETAGINVFAFDPTTFPSLVEGQKVEVRGKLDVFNGLLEVIPNANGIEILAETQTLPQPKPITLKDLQNSSTAEPLEGQLVTVNGYVQSVPSSPAGGGYNVSFIDSEFNSTTLRVMEGTNAIGALEEGKWYDITAIVSQYNSYQLLPRKESDIQLAAQQPTAPSPAGEYLTTVRSVTDGDTIKLATPILGADTVRYVNIDTAETYHKPVTIADENQLYYGNAAKEYMNTLLKAGDEVIIKVGEEATDAYGRLLAQVIRKSDGLNTNLEMVRSGYATTYFIWPVGDEADYNLFQAAVKEAKDANRGIWDSTNPLMELPFEFRAREQGKGLLRYVGNSDTKTYVTPDNFKEVPVEKRVFFANEAEAQANGYTPVDTEEPSNNILVQLLGVNDLHGKIDVTGTVDGVKYGGADYLATYLRQREATNPNTLIVHAGDMVGGSSPVSALLQDEPTVEIMESIGFDVGTVGNHEFDEGVEEMMRLIYGGDHPNGTANYDGINFPMVAANVEYKETGELVLPPYAIKDVGGAKIGFIGVATVNTPSMIIATGNEHIRFTDEAAAINKFVPELQAQGIEAIVVLAHVPGDQSGEGASGDIAKLASAINDAVDVIFAAHNHAKVNAIVDNKLIVQAWEYGKAFTDVDLEIDRLTGNIVKKSAEIVDVIQEGVTPDPEVAGILAKYLEQVGPKLNEVIGVASTEMSGGYASKGLMGDNALGNLIADGMMKAMDSDFALMNGGGIRDDLNAGDITWNELFNIQPFGNTLVKLEVTGLDLKHILNTQFSSYGPDVSIGGFSYTWDPTLGKYGQVVDIYLPDGSKIIPDKTYTVTVNNYMHPHSRDKYRLAELGENAVQGPEDLQATVDYIKSLNMESFAYQAEARISEDITAPVTTGTLSEATLADGTYFDATVKLAATDSGVGVNFIEYSVDAGKTWSKYENQITLTESGTTTVLYRARDFVWNTEETQSITVEITDVSVDSAIELVQSMDVSKGVKTSISAQLNNAKRDLENNHKNQKVKEEFINRGYETIAKVSERVGKYKDQQMHEADRIKLITLLNYIVEYKK</sequence>